<accession>A0A379CBY8</accession>
<sequence>MFLYIHGFLSSSQSSKAQYLKQWLQQQGRADEWLCPDLSPNPEKAIQQLRALIINCKQPLKLVGSSLGGFYATILSEEFNLKAVAINPAVTPHLLLKDKIGVHKAWHCDENISFTQQDVNALKAMDVQMIKHPDNLLLMIEKGDEVLDYRLALDLYKDCNQMIFNGGDHRFSRFEQLLSFIDQF</sequence>
<reference evidence="1 2" key="1">
    <citation type="submission" date="2018-06" db="EMBL/GenBank/DDBJ databases">
        <authorList>
            <consortium name="Pathogen Informatics"/>
            <person name="Doyle S."/>
        </authorList>
    </citation>
    <scope>NUCLEOTIDE SEQUENCE [LARGE SCALE GENOMIC DNA]</scope>
    <source>
        <strain evidence="1 2">NCTC12872</strain>
    </source>
</reference>
<dbReference type="PANTHER" id="PTHR35602">
    <property type="entry name" value="ESTERASE YQIA-RELATED"/>
    <property type="match status" value="1"/>
</dbReference>
<proteinExistence type="predicted"/>
<dbReference type="PANTHER" id="PTHR35602:SF3">
    <property type="entry name" value="ESTERASE YQIA"/>
    <property type="match status" value="1"/>
</dbReference>
<keyword evidence="2" id="KW-1185">Reference proteome</keyword>
<dbReference type="RefSeq" id="WP_115315722.1">
    <property type="nucleotide sequence ID" value="NZ_LWIF01000001.1"/>
</dbReference>
<dbReference type="AlphaFoldDB" id="A0A379CBY8"/>
<protein>
    <submittedName>
        <fullName evidence="1">Esterase YqiA</fullName>
    </submittedName>
</protein>
<dbReference type="InterPro" id="IPR029058">
    <property type="entry name" value="AB_hydrolase_fold"/>
</dbReference>
<dbReference type="SUPFAM" id="SSF53474">
    <property type="entry name" value="alpha/beta-Hydrolases"/>
    <property type="match status" value="1"/>
</dbReference>
<dbReference type="OrthoDB" id="6469735at2"/>
<dbReference type="InterPro" id="IPR008886">
    <property type="entry name" value="UPF0227/Esterase_YqiA"/>
</dbReference>
<dbReference type="EMBL" id="UGTA01000001">
    <property type="protein sequence ID" value="SUB59235.1"/>
    <property type="molecule type" value="Genomic_DNA"/>
</dbReference>
<evidence type="ECO:0000313" key="1">
    <source>
        <dbReference type="EMBL" id="SUB59235.1"/>
    </source>
</evidence>
<evidence type="ECO:0000313" key="2">
    <source>
        <dbReference type="Proteomes" id="UP000255417"/>
    </source>
</evidence>
<name>A0A379CBY8_9PAST</name>
<dbReference type="Proteomes" id="UP000255417">
    <property type="component" value="Unassembled WGS sequence"/>
</dbReference>
<dbReference type="Gene3D" id="3.40.50.1820">
    <property type="entry name" value="alpha/beta hydrolase"/>
    <property type="match status" value="1"/>
</dbReference>
<organism evidence="1 2">
    <name type="scientific">Phocoenobacter uteri</name>
    <dbReference type="NCBI Taxonomy" id="146806"/>
    <lineage>
        <taxon>Bacteria</taxon>
        <taxon>Pseudomonadati</taxon>
        <taxon>Pseudomonadota</taxon>
        <taxon>Gammaproteobacteria</taxon>
        <taxon>Pasteurellales</taxon>
        <taxon>Pasteurellaceae</taxon>
        <taxon>Phocoenobacter</taxon>
    </lineage>
</organism>
<dbReference type="Pfam" id="PF05728">
    <property type="entry name" value="UPF0227"/>
    <property type="match status" value="1"/>
</dbReference>
<gene>
    <name evidence="1" type="ORF">NCTC12872_01217</name>
</gene>